<proteinExistence type="predicted"/>
<feature type="non-terminal residue" evidence="2">
    <location>
        <position position="1"/>
    </location>
</feature>
<sequence length="101" mass="10995">LMAGTMATLLLAVLSAVNLRVSDAIIRELYTTNAVCKQQYCVNPVFPALQDLPKLEKSSWQKRSLGNVSQWIGFCSSFVDYDVALPGKVVQLDGKSSALTT</sequence>
<protein>
    <submittedName>
        <fullName evidence="2">Uncharacterized protein</fullName>
    </submittedName>
</protein>
<evidence type="ECO:0000313" key="2">
    <source>
        <dbReference type="EMBL" id="CAE8610882.1"/>
    </source>
</evidence>
<organism evidence="2 3">
    <name type="scientific">Polarella glacialis</name>
    <name type="common">Dinoflagellate</name>
    <dbReference type="NCBI Taxonomy" id="89957"/>
    <lineage>
        <taxon>Eukaryota</taxon>
        <taxon>Sar</taxon>
        <taxon>Alveolata</taxon>
        <taxon>Dinophyceae</taxon>
        <taxon>Suessiales</taxon>
        <taxon>Suessiaceae</taxon>
        <taxon>Polarella</taxon>
    </lineage>
</organism>
<keyword evidence="3" id="KW-1185">Reference proteome</keyword>
<accession>A0A813FG74</accession>
<feature type="non-terminal residue" evidence="2">
    <location>
        <position position="101"/>
    </location>
</feature>
<dbReference type="EMBL" id="CAJNNV010024856">
    <property type="protein sequence ID" value="CAE8610882.1"/>
    <property type="molecule type" value="Genomic_DNA"/>
</dbReference>
<gene>
    <name evidence="2" type="ORF">PGLA1383_LOCUS28692</name>
</gene>
<comment type="caution">
    <text evidence="2">The sequence shown here is derived from an EMBL/GenBank/DDBJ whole genome shotgun (WGS) entry which is preliminary data.</text>
</comment>
<evidence type="ECO:0000313" key="3">
    <source>
        <dbReference type="Proteomes" id="UP000654075"/>
    </source>
</evidence>
<dbReference type="AlphaFoldDB" id="A0A813FG74"/>
<dbReference type="Proteomes" id="UP000654075">
    <property type="component" value="Unassembled WGS sequence"/>
</dbReference>
<evidence type="ECO:0000256" key="1">
    <source>
        <dbReference type="SAM" id="SignalP"/>
    </source>
</evidence>
<reference evidence="2" key="1">
    <citation type="submission" date="2021-02" db="EMBL/GenBank/DDBJ databases">
        <authorList>
            <person name="Dougan E. K."/>
            <person name="Rhodes N."/>
            <person name="Thang M."/>
            <person name="Chan C."/>
        </authorList>
    </citation>
    <scope>NUCLEOTIDE SEQUENCE</scope>
</reference>
<feature type="signal peptide" evidence="1">
    <location>
        <begin position="1"/>
        <end position="24"/>
    </location>
</feature>
<name>A0A813FG74_POLGL</name>
<dbReference type="OrthoDB" id="409908at2759"/>
<feature type="chain" id="PRO_5032589290" evidence="1">
    <location>
        <begin position="25"/>
        <end position="101"/>
    </location>
</feature>
<keyword evidence="1" id="KW-0732">Signal</keyword>